<protein>
    <recommendedName>
        <fullName evidence="4">Histidinol-phosphatase</fullName>
        <ecNumber evidence="3">3.1.3.15</ecNumber>
    </recommendedName>
    <alternativeName>
        <fullName evidence="8">Histidinol-phosphate phosphatase</fullName>
    </alternativeName>
</protein>
<evidence type="ECO:0000256" key="7">
    <source>
        <dbReference type="ARBA" id="ARBA00022842"/>
    </source>
</evidence>
<dbReference type="NCBIfam" id="TIGR01490">
    <property type="entry name" value="HAD-SF-IB-hyp1"/>
    <property type="match status" value="1"/>
</dbReference>
<keyword evidence="12" id="KW-1185">Reference proteome</keyword>
<dbReference type="eggNOG" id="COG0560">
    <property type="taxonomic scope" value="Bacteria"/>
</dbReference>
<dbReference type="InterPro" id="IPR023214">
    <property type="entry name" value="HAD_sf"/>
</dbReference>
<keyword evidence="7" id="KW-0460">Magnesium</keyword>
<dbReference type="PANTHER" id="PTHR43344:SF13">
    <property type="entry name" value="PHOSPHATASE RV3661-RELATED"/>
    <property type="match status" value="1"/>
</dbReference>
<dbReference type="GO" id="GO:0004401">
    <property type="term" value="F:histidinol-phosphatase activity"/>
    <property type="evidence" value="ECO:0007669"/>
    <property type="project" value="UniProtKB-EC"/>
</dbReference>
<evidence type="ECO:0000313" key="12">
    <source>
        <dbReference type="Proteomes" id="UP000027170"/>
    </source>
</evidence>
<dbReference type="OrthoDB" id="9784466at2"/>
<comment type="similarity">
    <text evidence="2">Belongs to the HAD-like hydrolase superfamily. SerB family.</text>
</comment>
<dbReference type="InterPro" id="IPR036412">
    <property type="entry name" value="HAD-like_sf"/>
</dbReference>
<proteinExistence type="inferred from homology"/>
<dbReference type="RefSeq" id="WP_037406500.1">
    <property type="nucleotide sequence ID" value="NZ_JFZV01000002.1"/>
</dbReference>
<reference evidence="11 12" key="1">
    <citation type="submission" date="2014-03" db="EMBL/GenBank/DDBJ databases">
        <title>The genomes of two eusocial bee gut symbionts.</title>
        <authorList>
            <person name="Kwong W.K."/>
            <person name="Engel P."/>
            <person name="Koch H."/>
            <person name="Moran N.A."/>
        </authorList>
    </citation>
    <scope>NUCLEOTIDE SEQUENCE [LARGE SCALE GENOMIC DNA]</scope>
    <source>
        <strain evidence="12">wkB29</strain>
    </source>
</reference>
<comment type="catalytic activity">
    <reaction evidence="9">
        <text>L-histidinol phosphate + H2O = L-histidinol + phosphate</text>
        <dbReference type="Rhea" id="RHEA:14465"/>
        <dbReference type="ChEBI" id="CHEBI:15377"/>
        <dbReference type="ChEBI" id="CHEBI:43474"/>
        <dbReference type="ChEBI" id="CHEBI:57699"/>
        <dbReference type="ChEBI" id="CHEBI:57980"/>
        <dbReference type="EC" id="3.1.3.15"/>
    </reaction>
    <physiologicalReaction direction="left-to-right" evidence="9">
        <dbReference type="Rhea" id="RHEA:14466"/>
    </physiologicalReaction>
</comment>
<dbReference type="Pfam" id="PF12710">
    <property type="entry name" value="HAD"/>
    <property type="match status" value="1"/>
</dbReference>
<evidence type="ECO:0000313" key="11">
    <source>
        <dbReference type="EMBL" id="KDN15409.1"/>
    </source>
</evidence>
<name>A0A066TU37_9NEIS</name>
<dbReference type="Proteomes" id="UP000027170">
    <property type="component" value="Unassembled WGS sequence"/>
</dbReference>
<keyword evidence="5" id="KW-0479">Metal-binding</keyword>
<dbReference type="EC" id="3.1.3.15" evidence="3"/>
<dbReference type="CDD" id="cd02612">
    <property type="entry name" value="HAD_PGPPase"/>
    <property type="match status" value="1"/>
</dbReference>
<comment type="pathway">
    <text evidence="1">Amino-acid biosynthesis; L-histidine biosynthesis; L-histidine from 5-phospho-alpha-D-ribose 1-diphosphate: step 8/9.</text>
</comment>
<evidence type="ECO:0000256" key="5">
    <source>
        <dbReference type="ARBA" id="ARBA00022723"/>
    </source>
</evidence>
<organism evidence="11 12">
    <name type="scientific">Snodgrassella communis</name>
    <dbReference type="NCBI Taxonomy" id="2946699"/>
    <lineage>
        <taxon>Bacteria</taxon>
        <taxon>Pseudomonadati</taxon>
        <taxon>Pseudomonadota</taxon>
        <taxon>Betaproteobacteria</taxon>
        <taxon>Neisseriales</taxon>
        <taxon>Neisseriaceae</taxon>
        <taxon>Snodgrassella</taxon>
    </lineage>
</organism>
<evidence type="ECO:0000256" key="9">
    <source>
        <dbReference type="ARBA" id="ARBA00052092"/>
    </source>
</evidence>
<evidence type="ECO:0000256" key="4">
    <source>
        <dbReference type="ARBA" id="ARBA00021697"/>
    </source>
</evidence>
<dbReference type="InterPro" id="IPR006385">
    <property type="entry name" value="HAD_hydro_SerB1"/>
</dbReference>
<sequence length="221" mass="25378">MNLAIFDLDHTLINCDSDNEWPKYLLQKGLVNKAFVDMKNDKFYQDYLNGCLDIDEFLQFQLAPLARFSRAELDEMHTEYMRDFIVPHISTMAKMLVRGHRDAGDEMLLLSATNEFIITPIAKTFGIQNIIGVQLETDAAGNYTGRYIGTPSFKEGKVTRLQQWLAQRGLQLSDFAKVYFYSDSHNDMPLLEVVTDPVAVNPDEKLAQYARLHGWPILNFM</sequence>
<evidence type="ECO:0000256" key="8">
    <source>
        <dbReference type="ARBA" id="ARBA00033209"/>
    </source>
</evidence>
<dbReference type="InterPro" id="IPR050582">
    <property type="entry name" value="HAD-like_SerB"/>
</dbReference>
<dbReference type="NCBIfam" id="TIGR01488">
    <property type="entry name" value="HAD-SF-IB"/>
    <property type="match status" value="1"/>
</dbReference>
<comment type="function">
    <text evidence="10">Catalyzes the dephosphorylation of histidinol-phosphate to histidinol, the direct precursor of histidine.</text>
</comment>
<dbReference type="PANTHER" id="PTHR43344">
    <property type="entry name" value="PHOSPHOSERINE PHOSPHATASE"/>
    <property type="match status" value="1"/>
</dbReference>
<dbReference type="AlphaFoldDB" id="A0A066TU37"/>
<comment type="caution">
    <text evidence="11">The sequence shown here is derived from an EMBL/GenBank/DDBJ whole genome shotgun (WGS) entry which is preliminary data.</text>
</comment>
<evidence type="ECO:0000256" key="3">
    <source>
        <dbReference type="ARBA" id="ARBA00013085"/>
    </source>
</evidence>
<dbReference type="SUPFAM" id="SSF56784">
    <property type="entry name" value="HAD-like"/>
    <property type="match status" value="1"/>
</dbReference>
<dbReference type="GO" id="GO:0046872">
    <property type="term" value="F:metal ion binding"/>
    <property type="evidence" value="ECO:0007669"/>
    <property type="project" value="UniProtKB-KW"/>
</dbReference>
<dbReference type="EMBL" id="JFZV01000002">
    <property type="protein sequence ID" value="KDN15409.1"/>
    <property type="molecule type" value="Genomic_DNA"/>
</dbReference>
<evidence type="ECO:0000256" key="6">
    <source>
        <dbReference type="ARBA" id="ARBA00022801"/>
    </source>
</evidence>
<dbReference type="Gene3D" id="1.20.1440.100">
    <property type="entry name" value="SG protein - dephosphorylation function"/>
    <property type="match status" value="1"/>
</dbReference>
<evidence type="ECO:0000256" key="1">
    <source>
        <dbReference type="ARBA" id="ARBA00004970"/>
    </source>
</evidence>
<dbReference type="Gene3D" id="3.40.50.1000">
    <property type="entry name" value="HAD superfamily/HAD-like"/>
    <property type="match status" value="1"/>
</dbReference>
<accession>A0A066TU37</accession>
<dbReference type="FunFam" id="3.40.50.1000:FF:000025">
    <property type="entry name" value="HAD hydrolase, family IB"/>
    <property type="match status" value="1"/>
</dbReference>
<evidence type="ECO:0000256" key="10">
    <source>
        <dbReference type="ARBA" id="ARBA00053547"/>
    </source>
</evidence>
<evidence type="ECO:0000256" key="2">
    <source>
        <dbReference type="ARBA" id="ARBA00009184"/>
    </source>
</evidence>
<keyword evidence="6 11" id="KW-0378">Hydrolase</keyword>
<gene>
    <name evidence="11" type="ORF">SALWKB29_0513</name>
</gene>